<sequence>MPSSHKRKSQTKKRHIESQRHTSGVSTPLPTLPDDILRAIFLLNASDADVPTRQRRKTTITYLFVCRRWYNILMDHGQVWGRLVLLDYANGPVRTREAIRHTQERAKAALLWVEMVCHGSPPTTTNDDSEVFSSVIRLFFFQTHRLEKVVLDFNNYVSMTMLWGLCGGLECAHDNILPFQSLRSLTIELWPVKRSTAWNNIAEVMCGGGLRPLHAPLLNTFSCNVFLHKTWPVNVRNLAITPFDDSSGMSLSDTLRALGTMHHLERLSIEHTFKPESSSTLRDLPWPALPNLQEADLKCDYGTLVHLCSRINPSKKMSVVVPRRSGSNKHDYTRRDFIEISRLCDILLSSSQGSVENSQGLDCTMAEQAFSFCTFHVKPQGVGYRTTSFSCSWSRRTSVKRKPYTILSFPSFRKYSHIRLSIPDKQFRRESNMPFIINSFSGATTLEIDMSTLFSLLLSDKDDLHNFQSEDNASVSQGLFPKLRRVHLQPTYSWKMKKDEEHATLLAFRRFLEQRRPHGLKNVSEVLVY</sequence>
<dbReference type="EMBL" id="JAACJL010000015">
    <property type="protein sequence ID" value="KAF4620833.1"/>
    <property type="molecule type" value="Genomic_DNA"/>
</dbReference>
<organism evidence="2 3">
    <name type="scientific">Agrocybe pediades</name>
    <dbReference type="NCBI Taxonomy" id="84607"/>
    <lineage>
        <taxon>Eukaryota</taxon>
        <taxon>Fungi</taxon>
        <taxon>Dikarya</taxon>
        <taxon>Basidiomycota</taxon>
        <taxon>Agaricomycotina</taxon>
        <taxon>Agaricomycetes</taxon>
        <taxon>Agaricomycetidae</taxon>
        <taxon>Agaricales</taxon>
        <taxon>Agaricineae</taxon>
        <taxon>Strophariaceae</taxon>
        <taxon>Agrocybe</taxon>
    </lineage>
</organism>
<name>A0A8H4VSH6_9AGAR</name>
<evidence type="ECO:0000313" key="2">
    <source>
        <dbReference type="EMBL" id="KAF4620833.1"/>
    </source>
</evidence>
<feature type="compositionally biased region" description="Basic residues" evidence="1">
    <location>
        <begin position="1"/>
        <end position="15"/>
    </location>
</feature>
<evidence type="ECO:0000313" key="3">
    <source>
        <dbReference type="Proteomes" id="UP000521872"/>
    </source>
</evidence>
<protein>
    <recommendedName>
        <fullName evidence="4">F-box domain-containing protein</fullName>
    </recommendedName>
</protein>
<evidence type="ECO:0008006" key="4">
    <source>
        <dbReference type="Google" id="ProtNLM"/>
    </source>
</evidence>
<proteinExistence type="predicted"/>
<feature type="region of interest" description="Disordered" evidence="1">
    <location>
        <begin position="1"/>
        <end position="30"/>
    </location>
</feature>
<evidence type="ECO:0000256" key="1">
    <source>
        <dbReference type="SAM" id="MobiDB-lite"/>
    </source>
</evidence>
<comment type="caution">
    <text evidence="2">The sequence shown here is derived from an EMBL/GenBank/DDBJ whole genome shotgun (WGS) entry which is preliminary data.</text>
</comment>
<gene>
    <name evidence="2" type="ORF">D9613_001237</name>
</gene>
<keyword evidence="3" id="KW-1185">Reference proteome</keyword>
<reference evidence="2 3" key="1">
    <citation type="submission" date="2019-12" db="EMBL/GenBank/DDBJ databases">
        <authorList>
            <person name="Floudas D."/>
            <person name="Bentzer J."/>
            <person name="Ahren D."/>
            <person name="Johansson T."/>
            <person name="Persson P."/>
            <person name="Tunlid A."/>
        </authorList>
    </citation>
    <scope>NUCLEOTIDE SEQUENCE [LARGE SCALE GENOMIC DNA]</scope>
    <source>
        <strain evidence="2 3">CBS 102.39</strain>
    </source>
</reference>
<dbReference type="AlphaFoldDB" id="A0A8H4VSH6"/>
<dbReference type="Proteomes" id="UP000521872">
    <property type="component" value="Unassembled WGS sequence"/>
</dbReference>
<accession>A0A8H4VSH6</accession>